<dbReference type="GO" id="GO:0010181">
    <property type="term" value="F:FMN binding"/>
    <property type="evidence" value="ECO:0007669"/>
    <property type="project" value="UniProtKB-UniRule"/>
</dbReference>
<dbReference type="GO" id="GO:0005886">
    <property type="term" value="C:plasma membrane"/>
    <property type="evidence" value="ECO:0007669"/>
    <property type="project" value="UniProtKB-SubCell"/>
</dbReference>
<feature type="transmembrane region" description="Helical" evidence="8">
    <location>
        <begin position="58"/>
        <end position="76"/>
    </location>
</feature>
<dbReference type="GO" id="GO:0030091">
    <property type="term" value="P:protein repair"/>
    <property type="evidence" value="ECO:0007669"/>
    <property type="project" value="UniProtKB-UniRule"/>
</dbReference>
<dbReference type="InterPro" id="IPR022837">
    <property type="entry name" value="MsrQ-like"/>
</dbReference>
<feature type="transmembrane region" description="Helical" evidence="8">
    <location>
        <begin position="126"/>
        <end position="144"/>
    </location>
</feature>
<feature type="domain" description="Ferric oxidoreductase" evidence="9">
    <location>
        <begin position="26"/>
        <end position="139"/>
    </location>
</feature>
<evidence type="ECO:0000313" key="11">
    <source>
        <dbReference type="Proteomes" id="UP001409585"/>
    </source>
</evidence>
<keyword evidence="3 8" id="KW-0349">Heme</keyword>
<evidence type="ECO:0000256" key="8">
    <source>
        <dbReference type="HAMAP-Rule" id="MF_01207"/>
    </source>
</evidence>
<dbReference type="PANTHER" id="PTHR36964:SF1">
    <property type="entry name" value="PROTEIN-METHIONINE-SULFOXIDE REDUCTASE HEME-BINDING SUBUNIT MSRQ"/>
    <property type="match status" value="1"/>
</dbReference>
<evidence type="ECO:0000256" key="3">
    <source>
        <dbReference type="ARBA" id="ARBA00022617"/>
    </source>
</evidence>
<evidence type="ECO:0000256" key="1">
    <source>
        <dbReference type="ARBA" id="ARBA00004141"/>
    </source>
</evidence>
<keyword evidence="4 8" id="KW-0812">Transmembrane</keyword>
<comment type="similarity">
    <text evidence="8">Belongs to the MsrQ family.</text>
</comment>
<comment type="function">
    <text evidence="8">Part of the MsrPQ system that repairs oxidized periplasmic proteins containing methionine sulfoxide residues (Met-O), using respiratory chain electrons. Thus protects these proteins from oxidative-stress damage caused by reactive species of oxygen and chlorine generated by the host defense mechanisms. MsrPQ is essential for the maintenance of envelope integrity under bleach stress, rescuing a wide series of structurally unrelated periplasmic proteins from methionine oxidation. MsrQ provides electrons for reduction to the reductase catalytic subunit MsrP, using the quinone pool of the respiratory chain.</text>
</comment>
<keyword evidence="6 8" id="KW-0408">Iron</keyword>
<proteinExistence type="inferred from homology"/>
<dbReference type="Proteomes" id="UP001409585">
    <property type="component" value="Unassembled WGS sequence"/>
</dbReference>
<feature type="transmembrane region" description="Helical" evidence="8">
    <location>
        <begin position="96"/>
        <end position="114"/>
    </location>
</feature>
<dbReference type="HAMAP" id="MF_01207">
    <property type="entry name" value="MsrQ"/>
    <property type="match status" value="1"/>
</dbReference>
<keyword evidence="8" id="KW-0288">FMN</keyword>
<evidence type="ECO:0000256" key="5">
    <source>
        <dbReference type="ARBA" id="ARBA00022989"/>
    </source>
</evidence>
<keyword evidence="8" id="KW-0249">Electron transport</keyword>
<keyword evidence="8" id="KW-1003">Cell membrane</keyword>
<accession>A0AAV3U0N8</accession>
<dbReference type="InterPro" id="IPR013130">
    <property type="entry name" value="Fe3_Rdtase_TM_dom"/>
</dbReference>
<keyword evidence="2 8" id="KW-0813">Transport</keyword>
<dbReference type="GO" id="GO:0046872">
    <property type="term" value="F:metal ion binding"/>
    <property type="evidence" value="ECO:0007669"/>
    <property type="project" value="UniProtKB-KW"/>
</dbReference>
<dbReference type="AlphaFoldDB" id="A0AAV3U0N8"/>
<keyword evidence="8" id="KW-0479">Metal-binding</keyword>
<keyword evidence="8" id="KW-0285">Flavoprotein</keyword>
<dbReference type="Pfam" id="PF01794">
    <property type="entry name" value="Ferric_reduct"/>
    <property type="match status" value="1"/>
</dbReference>
<comment type="subcellular location">
    <subcellularLocation>
        <location evidence="8">Cell membrane</location>
        <topology evidence="8">Multi-pass membrane protein</topology>
    </subcellularLocation>
    <subcellularLocation>
        <location evidence="1">Membrane</location>
        <topology evidence="1">Multi-pass membrane protein</topology>
    </subcellularLocation>
</comment>
<dbReference type="EMBL" id="BAABLX010000009">
    <property type="protein sequence ID" value="GAA4939348.1"/>
    <property type="molecule type" value="Genomic_DNA"/>
</dbReference>
<name>A0AAV3U0N8_9ALTE</name>
<comment type="cofactor">
    <cofactor evidence="8">
        <name>FMN</name>
        <dbReference type="ChEBI" id="CHEBI:58210"/>
    </cofactor>
    <text evidence="8">Binds 1 FMN per subunit.</text>
</comment>
<evidence type="ECO:0000256" key="7">
    <source>
        <dbReference type="ARBA" id="ARBA00023136"/>
    </source>
</evidence>
<evidence type="ECO:0000259" key="9">
    <source>
        <dbReference type="Pfam" id="PF01794"/>
    </source>
</evidence>
<dbReference type="GO" id="GO:0009055">
    <property type="term" value="F:electron transfer activity"/>
    <property type="evidence" value="ECO:0007669"/>
    <property type="project" value="UniProtKB-UniRule"/>
</dbReference>
<evidence type="ECO:0000256" key="2">
    <source>
        <dbReference type="ARBA" id="ARBA00022448"/>
    </source>
</evidence>
<keyword evidence="11" id="KW-1185">Reference proteome</keyword>
<evidence type="ECO:0000256" key="6">
    <source>
        <dbReference type="ARBA" id="ARBA00023004"/>
    </source>
</evidence>
<evidence type="ECO:0000256" key="4">
    <source>
        <dbReference type="ARBA" id="ARBA00022692"/>
    </source>
</evidence>
<comment type="subunit">
    <text evidence="8">Heterodimer of a catalytic subunit (MsrP) and a heme-binding subunit (MsrQ).</text>
</comment>
<sequence length="183" mass="20685">MASAYWSALNDTIGGDPVESLIHFYGLSALRLLLLSLVLTPLVRFSRQPALMRLRRPLGLWAAAFATAHLAVYVVYDLQMNWALVLSEVIERPYITVGFVAWLVLSVLAVTSLPRLVRALGKRWKPLHNTVYLAAALVCLHFLWSVKADIVEPGLYILILAVLLFLRKEKLFRYFRSSKPHNG</sequence>
<gene>
    <name evidence="8 10" type="primary">msrQ</name>
    <name evidence="10" type="ORF">GCM10025791_16950</name>
</gene>
<keyword evidence="5 8" id="KW-1133">Transmembrane helix</keyword>
<dbReference type="GO" id="GO:0016679">
    <property type="term" value="F:oxidoreductase activity, acting on diphenols and related substances as donors"/>
    <property type="evidence" value="ECO:0007669"/>
    <property type="project" value="TreeGrafter"/>
</dbReference>
<feature type="transmembrane region" description="Helical" evidence="8">
    <location>
        <begin position="22"/>
        <end position="46"/>
    </location>
</feature>
<feature type="transmembrane region" description="Helical" evidence="8">
    <location>
        <begin position="150"/>
        <end position="166"/>
    </location>
</feature>
<comment type="cofactor">
    <cofactor evidence="8">
        <name>heme b</name>
        <dbReference type="ChEBI" id="CHEBI:60344"/>
    </cofactor>
    <text evidence="8">Binds 1 heme b (iron(II)-protoporphyrin IX) group per subunit.</text>
</comment>
<comment type="caution">
    <text evidence="8">Lacks conserved residue(s) required for the propagation of feature annotation.</text>
</comment>
<dbReference type="PANTHER" id="PTHR36964">
    <property type="entry name" value="PROTEIN-METHIONINE-SULFOXIDE REDUCTASE HEME-BINDING SUBUNIT MSRQ"/>
    <property type="match status" value="1"/>
</dbReference>
<reference evidence="11" key="1">
    <citation type="journal article" date="2019" name="Int. J. Syst. Evol. Microbiol.">
        <title>The Global Catalogue of Microorganisms (GCM) 10K type strain sequencing project: providing services to taxonomists for standard genome sequencing and annotation.</title>
        <authorList>
            <consortium name="The Broad Institute Genomics Platform"/>
            <consortium name="The Broad Institute Genome Sequencing Center for Infectious Disease"/>
            <person name="Wu L."/>
            <person name="Ma J."/>
        </authorList>
    </citation>
    <scope>NUCLEOTIDE SEQUENCE [LARGE SCALE GENOMIC DNA]</scope>
    <source>
        <strain evidence="11">JCM 19134</strain>
    </source>
</reference>
<protein>
    <recommendedName>
        <fullName evidence="8">Protein-methionine-sulfoxide reductase heme-binding subunit MsrQ</fullName>
    </recommendedName>
    <alternativeName>
        <fullName evidence="8">Flavocytochrome MsrQ</fullName>
    </alternativeName>
</protein>
<keyword evidence="7 8" id="KW-0472">Membrane</keyword>
<organism evidence="10 11">
    <name type="scientific">Halioxenophilus aromaticivorans</name>
    <dbReference type="NCBI Taxonomy" id="1306992"/>
    <lineage>
        <taxon>Bacteria</taxon>
        <taxon>Pseudomonadati</taxon>
        <taxon>Pseudomonadota</taxon>
        <taxon>Gammaproteobacteria</taxon>
        <taxon>Alteromonadales</taxon>
        <taxon>Alteromonadaceae</taxon>
        <taxon>Halioxenophilus</taxon>
    </lineage>
</organism>
<dbReference type="GO" id="GO:0020037">
    <property type="term" value="F:heme binding"/>
    <property type="evidence" value="ECO:0007669"/>
    <property type="project" value="UniProtKB-UniRule"/>
</dbReference>
<comment type="caution">
    <text evidence="10">The sequence shown here is derived from an EMBL/GenBank/DDBJ whole genome shotgun (WGS) entry which is preliminary data.</text>
</comment>
<evidence type="ECO:0000313" key="10">
    <source>
        <dbReference type="EMBL" id="GAA4939348.1"/>
    </source>
</evidence>